<dbReference type="Proteomes" id="UP000714275">
    <property type="component" value="Unassembled WGS sequence"/>
</dbReference>
<gene>
    <name evidence="1" type="ORF">EV702DRAFT_1182129</name>
</gene>
<accession>A0A9P7CXV0</accession>
<name>A0A9P7CXV0_9AGAM</name>
<reference evidence="1" key="1">
    <citation type="journal article" date="2020" name="New Phytol.">
        <title>Comparative genomics reveals dynamic genome evolution in host specialist ectomycorrhizal fungi.</title>
        <authorList>
            <person name="Lofgren L.A."/>
            <person name="Nguyen N.H."/>
            <person name="Vilgalys R."/>
            <person name="Ruytinx J."/>
            <person name="Liao H.L."/>
            <person name="Branco S."/>
            <person name="Kuo A."/>
            <person name="LaButti K."/>
            <person name="Lipzen A."/>
            <person name="Andreopoulos W."/>
            <person name="Pangilinan J."/>
            <person name="Riley R."/>
            <person name="Hundley H."/>
            <person name="Na H."/>
            <person name="Barry K."/>
            <person name="Grigoriev I.V."/>
            <person name="Stajich J.E."/>
            <person name="Kennedy P.G."/>
        </authorList>
    </citation>
    <scope>NUCLEOTIDE SEQUENCE</scope>
    <source>
        <strain evidence="1">DOB743</strain>
    </source>
</reference>
<keyword evidence="2" id="KW-1185">Reference proteome</keyword>
<dbReference type="AlphaFoldDB" id="A0A9P7CXV0"/>
<comment type="caution">
    <text evidence="1">The sequence shown here is derived from an EMBL/GenBank/DDBJ whole genome shotgun (WGS) entry which is preliminary data.</text>
</comment>
<protein>
    <submittedName>
        <fullName evidence="1">Uncharacterized protein</fullName>
    </submittedName>
</protein>
<dbReference type="Pfam" id="PF18758">
    <property type="entry name" value="KDZ"/>
    <property type="match status" value="1"/>
</dbReference>
<sequence length="765" mass="88005">MRQTKKMSTSSWVRMTVLNNSHSMRTTTASLTQIRRKRLAEEWCRADQTRDNEVANAALLRCGFLGSSPVQPTVAIKLEFLELYHQICRRQSSFGIQTITKVLCALHNVMYSSSFRAQFSTAFDIYLEILRNIRSRVNHALGRDPINWRMNGACPACTFEQSDEPKLIPRRLHSMDGNHSAKRIDGSGSTDPRIFTSDFFITDAAVEQFKDDVRSRPTDRSLNWNDNCMENWTAARSVEEDKVLVFEQTGIFIMACQHGFVECVTEMKHSGELAKYGLAAINHMLDVCRKDQGLGHDIGCTSRKTVASSSIGAKAQELNLVIAVNAFHGYAHNRRCQLAHHPLYLEGFGIEDLETCEHIFSSSNSACGLIRHASYFHWVQYLDLHFDQWDKDKYLELSNFLRNNYAQALRMIEEYTPLLDEFKMRKSLTDDTFLQWRDEESEFLANLALEPPSDTIAVAYVEELEKLQRAEAMYGNMTGVQFLTYTPASFTPSSGLNSEARQSSRTAEAELLTALRRLRLQMNVVEDFEHRHGINRRWEVSDPHYQEAHQYSGQRRFVRAVEELEGLVVQRMFELSPVRKYISKAITRRSGAIRTALEKYNNLAPLQVPPRPTLNYVDIIRYASLGEFELLKYSHHNVMTKPWTVPENREMAVKFFKVLRSHEEIIRLNVEIGRLGAWIQFEDQQMLSAIDSLQDEGSMMLAAEVQREFSERRRINDRHCIRLHSIAKLTGYNLDNKAEGDDDEDSDLHDEASRLANVLSRIVQQ</sequence>
<dbReference type="InterPro" id="IPR040521">
    <property type="entry name" value="KDZ"/>
</dbReference>
<dbReference type="PANTHER" id="PTHR33096">
    <property type="entry name" value="CXC2 DOMAIN-CONTAINING PROTEIN"/>
    <property type="match status" value="1"/>
</dbReference>
<organism evidence="1 2">
    <name type="scientific">Suillus placidus</name>
    <dbReference type="NCBI Taxonomy" id="48579"/>
    <lineage>
        <taxon>Eukaryota</taxon>
        <taxon>Fungi</taxon>
        <taxon>Dikarya</taxon>
        <taxon>Basidiomycota</taxon>
        <taxon>Agaricomycotina</taxon>
        <taxon>Agaricomycetes</taxon>
        <taxon>Agaricomycetidae</taxon>
        <taxon>Boletales</taxon>
        <taxon>Suillineae</taxon>
        <taxon>Suillaceae</taxon>
        <taxon>Suillus</taxon>
    </lineage>
</organism>
<dbReference type="PANTHER" id="PTHR33096:SF1">
    <property type="entry name" value="CXC1-LIKE CYSTEINE CLUSTER ASSOCIATED WITH KDZ TRANSPOSASES DOMAIN-CONTAINING PROTEIN"/>
    <property type="match status" value="1"/>
</dbReference>
<evidence type="ECO:0000313" key="2">
    <source>
        <dbReference type="Proteomes" id="UP000714275"/>
    </source>
</evidence>
<proteinExistence type="predicted"/>
<dbReference type="OrthoDB" id="2505969at2759"/>
<evidence type="ECO:0000313" key="1">
    <source>
        <dbReference type="EMBL" id="KAG1767488.1"/>
    </source>
</evidence>
<dbReference type="EMBL" id="JABBWD010000086">
    <property type="protein sequence ID" value="KAG1767488.1"/>
    <property type="molecule type" value="Genomic_DNA"/>
</dbReference>